<dbReference type="Proteomes" id="UP001233264">
    <property type="component" value="Plasmid pSkuCCBAU71714b"/>
</dbReference>
<dbReference type="PANTHER" id="PTHR46401">
    <property type="entry name" value="GLYCOSYLTRANSFERASE WBBK-RELATED"/>
    <property type="match status" value="1"/>
</dbReference>
<evidence type="ECO:0000313" key="5">
    <source>
        <dbReference type="Proteomes" id="UP001233264"/>
    </source>
</evidence>
<dbReference type="CDD" id="cd03809">
    <property type="entry name" value="GT4_MtfB-like"/>
    <property type="match status" value="1"/>
</dbReference>
<evidence type="ECO:0000259" key="3">
    <source>
        <dbReference type="Pfam" id="PF13439"/>
    </source>
</evidence>
<dbReference type="EMBL" id="CP120364">
    <property type="protein sequence ID" value="WHS91354.1"/>
    <property type="molecule type" value="Genomic_DNA"/>
</dbReference>
<dbReference type="InterPro" id="IPR001296">
    <property type="entry name" value="Glyco_trans_1"/>
</dbReference>
<dbReference type="Gene3D" id="3.40.50.2000">
    <property type="entry name" value="Glycogen Phosphorylase B"/>
    <property type="match status" value="2"/>
</dbReference>
<gene>
    <name evidence="4" type="ORF">PZL22_001332</name>
</gene>
<dbReference type="RefSeq" id="WP_284718323.1">
    <property type="nucleotide sequence ID" value="NZ_CP120364.1"/>
</dbReference>
<dbReference type="SUPFAM" id="SSF53756">
    <property type="entry name" value="UDP-Glycosyltransferase/glycogen phosphorylase"/>
    <property type="match status" value="1"/>
</dbReference>
<feature type="domain" description="Glycosyl transferase family 1" evidence="2">
    <location>
        <begin position="186"/>
        <end position="335"/>
    </location>
</feature>
<protein>
    <submittedName>
        <fullName evidence="4">Glycosyltransferase family 4 protein</fullName>
    </submittedName>
</protein>
<organism evidence="4 5">
    <name type="scientific">Sinorhizobium kummerowiae</name>
    <dbReference type="NCBI Taxonomy" id="158892"/>
    <lineage>
        <taxon>Bacteria</taxon>
        <taxon>Pseudomonadati</taxon>
        <taxon>Pseudomonadota</taxon>
        <taxon>Alphaproteobacteria</taxon>
        <taxon>Hyphomicrobiales</taxon>
        <taxon>Rhizobiaceae</taxon>
        <taxon>Sinorhizobium/Ensifer group</taxon>
        <taxon>Sinorhizobium</taxon>
    </lineage>
</organism>
<evidence type="ECO:0000313" key="4">
    <source>
        <dbReference type="EMBL" id="WHS91354.1"/>
    </source>
</evidence>
<dbReference type="PANTHER" id="PTHR46401:SF2">
    <property type="entry name" value="GLYCOSYLTRANSFERASE WBBK-RELATED"/>
    <property type="match status" value="1"/>
</dbReference>
<proteinExistence type="predicted"/>
<dbReference type="Pfam" id="PF00534">
    <property type="entry name" value="Glycos_transf_1"/>
    <property type="match status" value="1"/>
</dbReference>
<dbReference type="Pfam" id="PF13439">
    <property type="entry name" value="Glyco_transf_4"/>
    <property type="match status" value="1"/>
</dbReference>
<feature type="domain" description="Glycosyltransferase subfamily 4-like N-terminal" evidence="3">
    <location>
        <begin position="18"/>
        <end position="170"/>
    </location>
</feature>
<dbReference type="InterPro" id="IPR028098">
    <property type="entry name" value="Glyco_trans_4-like_N"/>
</dbReference>
<keyword evidence="1" id="KW-0808">Transferase</keyword>
<keyword evidence="5" id="KW-1185">Reference proteome</keyword>
<evidence type="ECO:0000256" key="1">
    <source>
        <dbReference type="ARBA" id="ARBA00022679"/>
    </source>
</evidence>
<evidence type="ECO:0000259" key="2">
    <source>
        <dbReference type="Pfam" id="PF00534"/>
    </source>
</evidence>
<accession>A0ABY8T142</accession>
<geneLocation type="plasmid" evidence="4 5">
    <name>pSkuCCBAU71714b</name>
</geneLocation>
<reference evidence="4 5" key="1">
    <citation type="submission" date="2023-03" db="EMBL/GenBank/DDBJ databases">
        <authorList>
            <person name="Menendez E."/>
            <person name="Kaur S."/>
            <person name="Flores-Felix J.D."/>
            <person name="diCenzo G.C."/>
            <person name="Peix A."/>
            <person name="Velazquez E."/>
        </authorList>
    </citation>
    <scope>NUCLEOTIDE SEQUENCE [LARGE SCALE GENOMIC DNA]</scope>
    <source>
        <strain evidence="4 5">CCBAU 71714</strain>
        <plasmid evidence="4 5">pSkuCCBAU71714b</plasmid>
    </source>
</reference>
<sequence>MERSWTINGRFLAQTLTGVQRYAYEIVRALDELLVEQPLLASKLKIELLVPHEAKVPSLKAISTRATAIAPMHGHFWEQAALAAHVRGGLLSFCNTGPLSVRKQILCIHDVNTRTYPQSYSLPFRLLYRTLLPALGRRVAAVATVSRYSAGELVRHRICGPGKIMVIPNGHEHAASWKPGHSQRTRAVAGRDTIVVMGSAIPHKNTGLIIGMAERLAAVGLRIAVVGMSDARVFKTAGRKEPARNVIWLGRLSDEELAALLQDCLCLAFPSFIEGFGLPPLEAMATGCPVIVSNRASLPEICGEAALYASPDDAEAWFDRFMRVRNMPHMRDEMIGLGRMRASNFQWKASAGRYLEIMAVLDGLSKPSGGPVAVSIA</sequence>
<keyword evidence="4" id="KW-0614">Plasmid</keyword>
<name>A0ABY8T142_9HYPH</name>